<accession>A0A3N4K035</accession>
<evidence type="ECO:0000256" key="1">
    <source>
        <dbReference type="SAM" id="MobiDB-lite"/>
    </source>
</evidence>
<protein>
    <submittedName>
        <fullName evidence="2">Uncharacterized protein</fullName>
    </submittedName>
</protein>
<sequence length="98" mass="10921">MIQDITDGKSTSSPSPLTSFPRQNTSIGCRNIYQGIPLSITRRTLRPQKKLQIQMRFSENDHNGIFSSSELSAFEVCTATSTLLKKSKNVNSFSKLLP</sequence>
<gene>
    <name evidence="2" type="ORF">L873DRAFT_1806768</name>
</gene>
<evidence type="ECO:0000313" key="3">
    <source>
        <dbReference type="Proteomes" id="UP000276215"/>
    </source>
</evidence>
<feature type="compositionally biased region" description="Low complexity" evidence="1">
    <location>
        <begin position="10"/>
        <end position="19"/>
    </location>
</feature>
<dbReference type="Proteomes" id="UP000276215">
    <property type="component" value="Unassembled WGS sequence"/>
</dbReference>
<evidence type="ECO:0000313" key="2">
    <source>
        <dbReference type="EMBL" id="RPA99274.1"/>
    </source>
</evidence>
<keyword evidence="3" id="KW-1185">Reference proteome</keyword>
<dbReference type="EMBL" id="ML120388">
    <property type="protein sequence ID" value="RPA99274.1"/>
    <property type="molecule type" value="Genomic_DNA"/>
</dbReference>
<name>A0A3N4K035_9PEZI</name>
<proteinExistence type="predicted"/>
<dbReference type="AlphaFoldDB" id="A0A3N4K035"/>
<organism evidence="2 3">
    <name type="scientific">Choiromyces venosus 120613-1</name>
    <dbReference type="NCBI Taxonomy" id="1336337"/>
    <lineage>
        <taxon>Eukaryota</taxon>
        <taxon>Fungi</taxon>
        <taxon>Dikarya</taxon>
        <taxon>Ascomycota</taxon>
        <taxon>Pezizomycotina</taxon>
        <taxon>Pezizomycetes</taxon>
        <taxon>Pezizales</taxon>
        <taxon>Tuberaceae</taxon>
        <taxon>Choiromyces</taxon>
    </lineage>
</organism>
<reference evidence="2 3" key="1">
    <citation type="journal article" date="2018" name="Nat. Ecol. Evol.">
        <title>Pezizomycetes genomes reveal the molecular basis of ectomycorrhizal truffle lifestyle.</title>
        <authorList>
            <person name="Murat C."/>
            <person name="Payen T."/>
            <person name="Noel B."/>
            <person name="Kuo A."/>
            <person name="Morin E."/>
            <person name="Chen J."/>
            <person name="Kohler A."/>
            <person name="Krizsan K."/>
            <person name="Balestrini R."/>
            <person name="Da Silva C."/>
            <person name="Montanini B."/>
            <person name="Hainaut M."/>
            <person name="Levati E."/>
            <person name="Barry K.W."/>
            <person name="Belfiori B."/>
            <person name="Cichocki N."/>
            <person name="Clum A."/>
            <person name="Dockter R.B."/>
            <person name="Fauchery L."/>
            <person name="Guy J."/>
            <person name="Iotti M."/>
            <person name="Le Tacon F."/>
            <person name="Lindquist E.A."/>
            <person name="Lipzen A."/>
            <person name="Malagnac F."/>
            <person name="Mello A."/>
            <person name="Molinier V."/>
            <person name="Miyauchi S."/>
            <person name="Poulain J."/>
            <person name="Riccioni C."/>
            <person name="Rubini A."/>
            <person name="Sitrit Y."/>
            <person name="Splivallo R."/>
            <person name="Traeger S."/>
            <person name="Wang M."/>
            <person name="Zifcakova L."/>
            <person name="Wipf D."/>
            <person name="Zambonelli A."/>
            <person name="Paolocci F."/>
            <person name="Nowrousian M."/>
            <person name="Ottonello S."/>
            <person name="Baldrian P."/>
            <person name="Spatafora J.W."/>
            <person name="Henrissat B."/>
            <person name="Nagy L.G."/>
            <person name="Aury J.M."/>
            <person name="Wincker P."/>
            <person name="Grigoriev I.V."/>
            <person name="Bonfante P."/>
            <person name="Martin F.M."/>
        </authorList>
    </citation>
    <scope>NUCLEOTIDE SEQUENCE [LARGE SCALE GENOMIC DNA]</scope>
    <source>
        <strain evidence="2 3">120613-1</strain>
    </source>
</reference>
<feature type="region of interest" description="Disordered" evidence="1">
    <location>
        <begin position="1"/>
        <end position="25"/>
    </location>
</feature>